<dbReference type="STRING" id="573321.SAMN04488505_1011101"/>
<evidence type="ECO:0000313" key="2">
    <source>
        <dbReference type="EMBL" id="SEK90120.1"/>
    </source>
</evidence>
<dbReference type="EMBL" id="FOBB01000001">
    <property type="protein sequence ID" value="SEK90120.1"/>
    <property type="molecule type" value="Genomic_DNA"/>
</dbReference>
<protein>
    <submittedName>
        <fullName evidence="2">Serine endopeptidase inhibitors</fullName>
    </submittedName>
</protein>
<name>A0A1H7KUC7_9BACT</name>
<evidence type="ECO:0000256" key="1">
    <source>
        <dbReference type="SAM" id="MobiDB-lite"/>
    </source>
</evidence>
<dbReference type="RefSeq" id="WP_089907224.1">
    <property type="nucleotide sequence ID" value="NZ_FOBB01000001.1"/>
</dbReference>
<gene>
    <name evidence="2" type="ORF">SAMN04488505_1011101</name>
</gene>
<dbReference type="OrthoDB" id="678197at2"/>
<dbReference type="InterPro" id="IPR022217">
    <property type="entry name" value="Prot_inh_I10_marinostatin"/>
</dbReference>
<dbReference type="Pfam" id="PF12559">
    <property type="entry name" value="Inhibitor_I10"/>
    <property type="match status" value="1"/>
</dbReference>
<accession>A0A1H7KUC7</accession>
<feature type="region of interest" description="Disordered" evidence="1">
    <location>
        <begin position="35"/>
        <end position="56"/>
    </location>
</feature>
<keyword evidence="3" id="KW-1185">Reference proteome</keyword>
<organism evidence="2 3">
    <name type="scientific">Chitinophaga rupis</name>
    <dbReference type="NCBI Taxonomy" id="573321"/>
    <lineage>
        <taxon>Bacteria</taxon>
        <taxon>Pseudomonadati</taxon>
        <taxon>Bacteroidota</taxon>
        <taxon>Chitinophagia</taxon>
        <taxon>Chitinophagales</taxon>
        <taxon>Chitinophagaceae</taxon>
        <taxon>Chitinophaga</taxon>
    </lineage>
</organism>
<reference evidence="2 3" key="1">
    <citation type="submission" date="2016-10" db="EMBL/GenBank/DDBJ databases">
        <authorList>
            <person name="de Groot N.N."/>
        </authorList>
    </citation>
    <scope>NUCLEOTIDE SEQUENCE [LARGE SCALE GENOMIC DNA]</scope>
    <source>
        <strain evidence="2 3">DSM 21039</strain>
    </source>
</reference>
<dbReference type="Proteomes" id="UP000198984">
    <property type="component" value="Unassembled WGS sequence"/>
</dbReference>
<dbReference type="AlphaFoldDB" id="A0A1H7KUC7"/>
<sequence length="56" mass="6364">MQLDNQVQKPFFAQFLEAQQSAEGQENGIWPIITSKLTDHPNETQKFPSDGDETDI</sequence>
<evidence type="ECO:0000313" key="3">
    <source>
        <dbReference type="Proteomes" id="UP000198984"/>
    </source>
</evidence>
<dbReference type="NCBIfam" id="NF033738">
    <property type="entry name" value="microvirid_RiPP"/>
    <property type="match status" value="1"/>
</dbReference>
<proteinExistence type="predicted"/>